<dbReference type="GO" id="GO:0016117">
    <property type="term" value="P:carotenoid biosynthetic process"/>
    <property type="evidence" value="ECO:0007669"/>
    <property type="project" value="UniProtKB-KW"/>
</dbReference>
<dbReference type="SFLD" id="SFLDG01018">
    <property type="entry name" value="Squalene/Phytoene_Synthase_Lik"/>
    <property type="match status" value="1"/>
</dbReference>
<dbReference type="InterPro" id="IPR033904">
    <property type="entry name" value="Trans_IPPS_HH"/>
</dbReference>
<accession>A0A378MD76</accession>
<keyword evidence="2 4" id="KW-0808">Transferase</keyword>
<organism evidence="4 5">
    <name type="scientific">Listeria grayi</name>
    <name type="common">Listeria murrayi</name>
    <dbReference type="NCBI Taxonomy" id="1641"/>
    <lineage>
        <taxon>Bacteria</taxon>
        <taxon>Bacillati</taxon>
        <taxon>Bacillota</taxon>
        <taxon>Bacilli</taxon>
        <taxon>Bacillales</taxon>
        <taxon>Listeriaceae</taxon>
        <taxon>Listeria</taxon>
    </lineage>
</organism>
<dbReference type="Pfam" id="PF00494">
    <property type="entry name" value="SQS_PSY"/>
    <property type="match status" value="1"/>
</dbReference>
<dbReference type="SUPFAM" id="SSF48576">
    <property type="entry name" value="Terpenoid synthases"/>
    <property type="match status" value="1"/>
</dbReference>
<gene>
    <name evidence="4" type="primary">crtM</name>
    <name evidence="4" type="ORF">NCTC10815_00741</name>
</gene>
<dbReference type="SFLD" id="SFLDG01212">
    <property type="entry name" value="Phytoene_synthase_like"/>
    <property type="match status" value="1"/>
</dbReference>
<dbReference type="Gene3D" id="1.10.600.10">
    <property type="entry name" value="Farnesyl Diphosphate Synthase"/>
    <property type="match status" value="1"/>
</dbReference>
<reference evidence="4 5" key="1">
    <citation type="submission" date="2018-06" db="EMBL/GenBank/DDBJ databases">
        <authorList>
            <consortium name="Pathogen Informatics"/>
            <person name="Doyle S."/>
        </authorList>
    </citation>
    <scope>NUCLEOTIDE SEQUENCE [LARGE SCALE GENOMIC DNA]</scope>
    <source>
        <strain evidence="5">NCTC 10815</strain>
    </source>
</reference>
<dbReference type="InterPro" id="IPR019845">
    <property type="entry name" value="Squalene/phytoene_synthase_CS"/>
</dbReference>
<dbReference type="PANTHER" id="PTHR31480">
    <property type="entry name" value="BIFUNCTIONAL LYCOPENE CYCLASE/PHYTOENE SYNTHASE"/>
    <property type="match status" value="1"/>
</dbReference>
<dbReference type="AlphaFoldDB" id="A0A378MD76"/>
<dbReference type="EC" id="2.5.1.96" evidence="4"/>
<evidence type="ECO:0000256" key="2">
    <source>
        <dbReference type="ARBA" id="ARBA00022679"/>
    </source>
</evidence>
<dbReference type="RefSeq" id="WP_115345652.1">
    <property type="nucleotide sequence ID" value="NZ_UGPG01000001.1"/>
</dbReference>
<dbReference type="GO" id="GO:0051996">
    <property type="term" value="F:squalene synthase [NAD(P)H] activity"/>
    <property type="evidence" value="ECO:0007669"/>
    <property type="project" value="InterPro"/>
</dbReference>
<evidence type="ECO:0000313" key="5">
    <source>
        <dbReference type="Proteomes" id="UP000254879"/>
    </source>
</evidence>
<dbReference type="PROSITE" id="PS01045">
    <property type="entry name" value="SQUALEN_PHYTOEN_SYN_2"/>
    <property type="match status" value="1"/>
</dbReference>
<evidence type="ECO:0000256" key="3">
    <source>
        <dbReference type="ARBA" id="ARBA00022746"/>
    </source>
</evidence>
<dbReference type="GO" id="GO:0004311">
    <property type="term" value="F:geranylgeranyl diphosphate synthase activity"/>
    <property type="evidence" value="ECO:0007669"/>
    <property type="project" value="InterPro"/>
</dbReference>
<dbReference type="CDD" id="cd00683">
    <property type="entry name" value="Trans_IPPS_HH"/>
    <property type="match status" value="1"/>
</dbReference>
<protein>
    <submittedName>
        <fullName evidence="4">Dehydrosqualene synthase</fullName>
        <ecNumber evidence="4">2.5.1.96</ecNumber>
    </submittedName>
</protein>
<evidence type="ECO:0000313" key="4">
    <source>
        <dbReference type="EMBL" id="STY43446.1"/>
    </source>
</evidence>
<evidence type="ECO:0000256" key="1">
    <source>
        <dbReference type="ARBA" id="ARBA00004829"/>
    </source>
</evidence>
<dbReference type="InterPro" id="IPR002060">
    <property type="entry name" value="Squ/phyt_synthse"/>
</dbReference>
<proteinExistence type="predicted"/>
<dbReference type="InterPro" id="IPR044843">
    <property type="entry name" value="Trans_IPPS_bact-type"/>
</dbReference>
<comment type="pathway">
    <text evidence="1">Carotenoid biosynthesis.</text>
</comment>
<sequence length="282" mass="32910">MSKELKADFDYCRKVIKTNSTNFYRAFSKMDTEKANAVFAIYTFCRKIDDITDDAELTIAEKKARLLMWENILKNRAAYTEIAGVQALDATISAYRIDVDLLQEQIVGQRMDLDFEQPSDMERFLEYCYFVAGNLGLILLPIISVQDQQVWRKACVELGIAMQITNILRDIGEDYQQYKRIYLPKSIMTRFGYSEAEIAAQEINGNFVALWEHLAEEADQRYAFFERERHNLEQTVEVSVLFAARSYNEILNSVRNNDYDCYTKRGYVSKLKAREIYRQLIG</sequence>
<dbReference type="Proteomes" id="UP000254879">
    <property type="component" value="Unassembled WGS sequence"/>
</dbReference>
<name>A0A378MD76_LISGR</name>
<dbReference type="SFLD" id="SFLDS00005">
    <property type="entry name" value="Isoprenoid_Synthase_Type_I"/>
    <property type="match status" value="1"/>
</dbReference>
<dbReference type="EMBL" id="UGPG01000001">
    <property type="protein sequence ID" value="STY43446.1"/>
    <property type="molecule type" value="Genomic_DNA"/>
</dbReference>
<dbReference type="InterPro" id="IPR008949">
    <property type="entry name" value="Isoprenoid_synthase_dom_sf"/>
</dbReference>
<keyword evidence="3" id="KW-0125">Carotenoid biosynthesis</keyword>